<protein>
    <submittedName>
        <fullName evidence="1">Proline-rich receptor-like protein kinase PERK9</fullName>
    </submittedName>
</protein>
<dbReference type="KEGG" id="ccar:109057964"/>
<reference evidence="1" key="1">
    <citation type="submission" date="2025-08" db="UniProtKB">
        <authorList>
            <consortium name="RefSeq"/>
        </authorList>
    </citation>
    <scope>IDENTIFICATION</scope>
    <source>
        <tissue evidence="1">Muscle</tissue>
    </source>
</reference>
<dbReference type="RefSeq" id="XP_018930730.1">
    <property type="nucleotide sequence ID" value="XM_019075185.2"/>
</dbReference>
<dbReference type="AlphaFoldDB" id="A0A9Q9V1M8"/>
<accession>A0A9Q9V1M8</accession>
<sequence length="133" mass="13960">MRTPVSATGSLTPPQPFDPSALPWLQAPWSLPWSVIPHAPPGSPVPPALPWPVVDHPPPFDSTLLALPHPSISLAVSGSSFHLGAPSSSVALVFVLVTRACCSALAFRILGIYPGSVSAQLRLGLHGRHPCWS</sequence>
<evidence type="ECO:0000313" key="1">
    <source>
        <dbReference type="RefSeq" id="XP_018930730.1"/>
    </source>
</evidence>
<dbReference type="GeneID" id="109057964"/>
<name>A0A9Q9V1M8_CYPCA</name>
<organism evidence="1">
    <name type="scientific">Cyprinus carpio</name>
    <name type="common">Common carp</name>
    <dbReference type="NCBI Taxonomy" id="7962"/>
    <lineage>
        <taxon>Eukaryota</taxon>
        <taxon>Metazoa</taxon>
        <taxon>Chordata</taxon>
        <taxon>Craniata</taxon>
        <taxon>Vertebrata</taxon>
        <taxon>Euteleostomi</taxon>
        <taxon>Actinopterygii</taxon>
        <taxon>Neopterygii</taxon>
        <taxon>Teleostei</taxon>
        <taxon>Ostariophysi</taxon>
        <taxon>Cypriniformes</taxon>
        <taxon>Cyprinidae</taxon>
        <taxon>Cyprininae</taxon>
        <taxon>Cyprinus</taxon>
    </lineage>
</organism>
<dbReference type="Proteomes" id="UP001155660">
    <property type="component" value="Chromosome B20"/>
</dbReference>
<gene>
    <name evidence="1" type="primary">LOC109057964</name>
</gene>
<proteinExistence type="predicted"/>